<evidence type="ECO:0000256" key="16">
    <source>
        <dbReference type="PIRSR" id="PIRSR036497-2"/>
    </source>
</evidence>
<sequence length="366" mass="39432">MVNVGIIGVGLVGSELINQLSAQISRRSLPFPLKIVALANSKVQLLSNTNYDPIDLDGWKIRLMSHGISTDLSVFTKYLAKSPDVAVVVDNTSNQDVVDFYPEFIKAGLHIVTPNKKAFSGELGFYKKIVDLAREKNVLIYHESTVGAGLPVINTLKDLVGTGDEIVKIEGIFSGTLSYLFNSFSPTEETVGDAKTFSDIVRIAKDNGYTEPDPRDDLNGIDVARKVVILGRLAGIDLSLDTLPVENMVPEPLRAVASADEFLTKLPDCDDHFDQLKKAAKNNNKVLRYVGVVDPVNGKSSVSLLSLSASHPFASLKGSDNIIAFTTKRFPNPLIIQGAGAGAAVTAFGIFSDLIKIAERTSSVGR</sequence>
<dbReference type="Gene3D" id="3.30.360.10">
    <property type="entry name" value="Dihydrodipicolinate Reductase, domain 2"/>
    <property type="match status" value="1"/>
</dbReference>
<organism evidence="21 22">
    <name type="scientific">Paraglomus brasilianum</name>
    <dbReference type="NCBI Taxonomy" id="144538"/>
    <lineage>
        <taxon>Eukaryota</taxon>
        <taxon>Fungi</taxon>
        <taxon>Fungi incertae sedis</taxon>
        <taxon>Mucoromycota</taxon>
        <taxon>Glomeromycotina</taxon>
        <taxon>Glomeromycetes</taxon>
        <taxon>Paraglomerales</taxon>
        <taxon>Paraglomeraceae</taxon>
        <taxon>Paraglomus</taxon>
    </lineage>
</organism>
<keyword evidence="10 14" id="KW-0560">Oxidoreductase</keyword>
<dbReference type="Pfam" id="PF03447">
    <property type="entry name" value="NAD_binding_3"/>
    <property type="match status" value="1"/>
</dbReference>
<feature type="domain" description="Homoserine dehydrogenase catalytic" evidence="19">
    <location>
        <begin position="151"/>
        <end position="355"/>
    </location>
</feature>
<feature type="binding site" evidence="16">
    <location>
        <position position="211"/>
    </location>
    <ligand>
        <name>L-homoserine</name>
        <dbReference type="ChEBI" id="CHEBI:57476"/>
    </ligand>
</feature>
<comment type="function">
    <text evidence="13">Catalyzes the conversion of L-aspartate-beta-semialdehyde (L-Asa) to L-homoserine (L-Hse), the third step in the biosynthesis of amino acids that derive from aspartate (the aspartate family of amino acids), including methioinine and threonine, the latter of which is a precursor to isoleucine; production of homoserine leads to a branch-point in the pathway as it can either be O-phosphorylated for processing to threonine, or O-acylated for processing to methionine.</text>
</comment>
<keyword evidence="7 14" id="KW-0028">Amino-acid biosynthesis</keyword>
<evidence type="ECO:0000256" key="13">
    <source>
        <dbReference type="ARBA" id="ARBA00059589"/>
    </source>
</evidence>
<evidence type="ECO:0000256" key="15">
    <source>
        <dbReference type="PIRSR" id="PIRSR036497-1"/>
    </source>
</evidence>
<dbReference type="PANTHER" id="PTHR43070:SF5">
    <property type="entry name" value="HOMOSERINE DEHYDROGENASE"/>
    <property type="match status" value="1"/>
</dbReference>
<dbReference type="PANTHER" id="PTHR43070">
    <property type="match status" value="1"/>
</dbReference>
<comment type="pathway">
    <text evidence="3 17">Amino-acid biosynthesis; L-methionine biosynthesis via de novo pathway; L-homoserine from L-aspartate: step 3/3.</text>
</comment>
<evidence type="ECO:0000256" key="8">
    <source>
        <dbReference type="ARBA" id="ARBA00022697"/>
    </source>
</evidence>
<dbReference type="InterPro" id="IPR019811">
    <property type="entry name" value="HDH_CS"/>
</dbReference>
<comment type="caution">
    <text evidence="21">The sequence shown here is derived from an EMBL/GenBank/DDBJ whole genome shotgun (WGS) entry which is preliminary data.</text>
</comment>
<dbReference type="FunFam" id="3.30.360.10:FF:000006">
    <property type="entry name" value="Bifunctional aspartokinase/homoserine dehydrogenase"/>
    <property type="match status" value="1"/>
</dbReference>
<evidence type="ECO:0000256" key="2">
    <source>
        <dbReference type="ARBA" id="ARBA00005056"/>
    </source>
</evidence>
<evidence type="ECO:0000313" key="21">
    <source>
        <dbReference type="EMBL" id="CAG8589101.1"/>
    </source>
</evidence>
<reference evidence="21" key="1">
    <citation type="submission" date="2021-06" db="EMBL/GenBank/DDBJ databases">
        <authorList>
            <person name="Kallberg Y."/>
            <person name="Tangrot J."/>
            <person name="Rosling A."/>
        </authorList>
    </citation>
    <scope>NUCLEOTIDE SEQUENCE</scope>
    <source>
        <strain evidence="21">BR232B</strain>
    </source>
</reference>
<evidence type="ECO:0000256" key="6">
    <source>
        <dbReference type="ARBA" id="ARBA00013376"/>
    </source>
</evidence>
<dbReference type="InterPro" id="IPR036291">
    <property type="entry name" value="NAD(P)-bd_dom_sf"/>
</dbReference>
<evidence type="ECO:0000259" key="19">
    <source>
        <dbReference type="Pfam" id="PF00742"/>
    </source>
</evidence>
<name>A0A9N9C2C0_9GLOM</name>
<evidence type="ECO:0000256" key="5">
    <source>
        <dbReference type="ARBA" id="ARBA00013213"/>
    </source>
</evidence>
<evidence type="ECO:0000256" key="14">
    <source>
        <dbReference type="PIRNR" id="PIRNR036497"/>
    </source>
</evidence>
<dbReference type="Gene3D" id="3.40.50.720">
    <property type="entry name" value="NAD(P)-binding Rossmann-like Domain"/>
    <property type="match status" value="1"/>
</dbReference>
<dbReference type="EC" id="1.1.1.3" evidence="5 14"/>
<dbReference type="GO" id="GO:0009088">
    <property type="term" value="P:threonine biosynthetic process"/>
    <property type="evidence" value="ECO:0007669"/>
    <property type="project" value="UniProtKB-KW"/>
</dbReference>
<evidence type="ECO:0000313" key="22">
    <source>
        <dbReference type="Proteomes" id="UP000789739"/>
    </source>
</evidence>
<keyword evidence="11 14" id="KW-0486">Methionine biosynthesis</keyword>
<dbReference type="SUPFAM" id="SSF51735">
    <property type="entry name" value="NAD(P)-binding Rossmann-fold domains"/>
    <property type="match status" value="1"/>
</dbReference>
<evidence type="ECO:0000256" key="18">
    <source>
        <dbReference type="RuleBase" id="RU004171"/>
    </source>
</evidence>
<dbReference type="OrthoDB" id="67851at2759"/>
<evidence type="ECO:0000256" key="3">
    <source>
        <dbReference type="ARBA" id="ARBA00005062"/>
    </source>
</evidence>
<feature type="binding site" evidence="16">
    <location>
        <begin position="8"/>
        <end position="13"/>
    </location>
    <ligand>
        <name>NADP(+)</name>
        <dbReference type="ChEBI" id="CHEBI:58349"/>
    </ligand>
</feature>
<dbReference type="InterPro" id="IPR005106">
    <property type="entry name" value="Asp/hSer_DH_NAD-bd"/>
</dbReference>
<evidence type="ECO:0000256" key="9">
    <source>
        <dbReference type="ARBA" id="ARBA00022857"/>
    </source>
</evidence>
<dbReference type="InterPro" id="IPR022697">
    <property type="entry name" value="HDH_short"/>
</dbReference>
<dbReference type="Proteomes" id="UP000789739">
    <property type="component" value="Unassembled WGS sequence"/>
</dbReference>
<dbReference type="PROSITE" id="PS01042">
    <property type="entry name" value="HOMOSER_DHGENASE"/>
    <property type="match status" value="1"/>
</dbReference>
<dbReference type="GO" id="GO:0009090">
    <property type="term" value="P:homoserine biosynthetic process"/>
    <property type="evidence" value="ECO:0007669"/>
    <property type="project" value="TreeGrafter"/>
</dbReference>
<dbReference type="Pfam" id="PF00742">
    <property type="entry name" value="Homoserine_dh"/>
    <property type="match status" value="1"/>
</dbReference>
<accession>A0A9N9C2C0</accession>
<proteinExistence type="inferred from homology"/>
<evidence type="ECO:0000256" key="7">
    <source>
        <dbReference type="ARBA" id="ARBA00022605"/>
    </source>
</evidence>
<evidence type="ECO:0000256" key="1">
    <source>
        <dbReference type="ARBA" id="ARBA00001920"/>
    </source>
</evidence>
<dbReference type="PIRSF" id="PIRSF036497">
    <property type="entry name" value="HDH_short"/>
    <property type="match status" value="1"/>
</dbReference>
<dbReference type="InterPro" id="IPR011147">
    <property type="entry name" value="Bifunc_Aspkin/hSer_DH"/>
</dbReference>
<comment type="cofactor">
    <cofactor evidence="1">
        <name>a metal cation</name>
        <dbReference type="ChEBI" id="CHEBI:25213"/>
    </cofactor>
</comment>
<feature type="binding site" evidence="16">
    <location>
        <position position="116"/>
    </location>
    <ligand>
        <name>NADPH</name>
        <dbReference type="ChEBI" id="CHEBI:57783"/>
    </ligand>
</feature>
<feature type="domain" description="Aspartate/homoserine dehydrogenase NAD-binding" evidence="20">
    <location>
        <begin position="8"/>
        <end position="143"/>
    </location>
</feature>
<feature type="active site" description="Proton donor" evidence="15">
    <location>
        <position position="226"/>
    </location>
</feature>
<evidence type="ECO:0000256" key="10">
    <source>
        <dbReference type="ARBA" id="ARBA00023002"/>
    </source>
</evidence>
<protein>
    <recommendedName>
        <fullName evidence="6 14">Homoserine dehydrogenase</fullName>
        <shortName evidence="14">HDH</shortName>
        <ecNumber evidence="5 14">1.1.1.3</ecNumber>
    </recommendedName>
</protein>
<evidence type="ECO:0000256" key="17">
    <source>
        <dbReference type="RuleBase" id="RU000579"/>
    </source>
</evidence>
<dbReference type="GO" id="GO:0004412">
    <property type="term" value="F:homoserine dehydrogenase activity"/>
    <property type="evidence" value="ECO:0007669"/>
    <property type="project" value="UniProtKB-EC"/>
</dbReference>
<gene>
    <name evidence="21" type="ORF">PBRASI_LOCUS7029</name>
</gene>
<dbReference type="SUPFAM" id="SSF55347">
    <property type="entry name" value="Glyceraldehyde-3-phosphate dehydrogenase-like, C-terminal domain"/>
    <property type="match status" value="1"/>
</dbReference>
<comment type="pathway">
    <text evidence="2 17">Amino-acid biosynthesis; L-threonine biosynthesis; L-threonine from L-aspartate: step 3/5.</text>
</comment>
<dbReference type="AlphaFoldDB" id="A0A9N9C2C0"/>
<feature type="binding site" evidence="16">
    <location>
        <position position="92"/>
    </location>
    <ligand>
        <name>NADPH</name>
        <dbReference type="ChEBI" id="CHEBI:57783"/>
    </ligand>
</feature>
<comment type="catalytic activity">
    <reaction evidence="12">
        <text>L-homoserine + NADP(+) = L-aspartate 4-semialdehyde + NADPH + H(+)</text>
        <dbReference type="Rhea" id="RHEA:15761"/>
        <dbReference type="ChEBI" id="CHEBI:15378"/>
        <dbReference type="ChEBI" id="CHEBI:57476"/>
        <dbReference type="ChEBI" id="CHEBI:57783"/>
        <dbReference type="ChEBI" id="CHEBI:58349"/>
        <dbReference type="ChEBI" id="CHEBI:537519"/>
        <dbReference type="EC" id="1.1.1.3"/>
    </reaction>
    <physiologicalReaction direction="right-to-left" evidence="12">
        <dbReference type="Rhea" id="RHEA:15763"/>
    </physiologicalReaction>
</comment>
<keyword evidence="9 14" id="KW-0521">NADP</keyword>
<evidence type="ECO:0000256" key="11">
    <source>
        <dbReference type="ARBA" id="ARBA00023167"/>
    </source>
</evidence>
<keyword evidence="22" id="KW-1185">Reference proteome</keyword>
<dbReference type="EMBL" id="CAJVPI010001015">
    <property type="protein sequence ID" value="CAG8589101.1"/>
    <property type="molecule type" value="Genomic_DNA"/>
</dbReference>
<evidence type="ECO:0000256" key="4">
    <source>
        <dbReference type="ARBA" id="ARBA00006753"/>
    </source>
</evidence>
<dbReference type="GO" id="GO:0009086">
    <property type="term" value="P:methionine biosynthetic process"/>
    <property type="evidence" value="ECO:0007669"/>
    <property type="project" value="UniProtKB-KW"/>
</dbReference>
<keyword evidence="8 14" id="KW-0791">Threonine biosynthesis</keyword>
<evidence type="ECO:0000256" key="12">
    <source>
        <dbReference type="ARBA" id="ARBA00048841"/>
    </source>
</evidence>
<evidence type="ECO:0000259" key="20">
    <source>
        <dbReference type="Pfam" id="PF03447"/>
    </source>
</evidence>
<dbReference type="InterPro" id="IPR001342">
    <property type="entry name" value="HDH_cat"/>
</dbReference>
<comment type="similarity">
    <text evidence="4 14 18">Belongs to the homoserine dehydrogenase family.</text>
</comment>
<dbReference type="GO" id="GO:0050661">
    <property type="term" value="F:NADP binding"/>
    <property type="evidence" value="ECO:0007669"/>
    <property type="project" value="InterPro"/>
</dbReference>